<reference evidence="1 2" key="1">
    <citation type="submission" date="2018-05" db="EMBL/GenBank/DDBJ databases">
        <title>Genomic Encyclopedia of Archaeal and Bacterial Type Strains, Phase II (KMG-II): from individual species to whole genera.</title>
        <authorList>
            <person name="Goeker M."/>
        </authorList>
    </citation>
    <scope>NUCLEOTIDE SEQUENCE [LARGE SCALE GENOMIC DNA]</scope>
    <source>
        <strain evidence="1 2">DSM 23514</strain>
    </source>
</reference>
<name>A0A316DLF6_9FLAO</name>
<dbReference type="Gene3D" id="3.30.2310.20">
    <property type="entry name" value="RelE-like"/>
    <property type="match status" value="1"/>
</dbReference>
<dbReference type="Proteomes" id="UP000245667">
    <property type="component" value="Unassembled WGS sequence"/>
</dbReference>
<accession>A0A316DLF6</accession>
<sequence>MDRAYEVEWTKRSLLNAIAIKKYLNVKFTKREVSKFESLLRQFELTVSNFPTLYPESKNQRHLRRAVIHKNTTVFYIFAKNKVTVIAMKDNRQMNASS</sequence>
<dbReference type="AlphaFoldDB" id="A0A316DLF6"/>
<organism evidence="1 2">
    <name type="scientific">Maribacter polysiphoniae</name>
    <dbReference type="NCBI Taxonomy" id="429344"/>
    <lineage>
        <taxon>Bacteria</taxon>
        <taxon>Pseudomonadati</taxon>
        <taxon>Bacteroidota</taxon>
        <taxon>Flavobacteriia</taxon>
        <taxon>Flavobacteriales</taxon>
        <taxon>Flavobacteriaceae</taxon>
        <taxon>Maribacter</taxon>
    </lineage>
</organism>
<evidence type="ECO:0000313" key="1">
    <source>
        <dbReference type="EMBL" id="PWK18458.1"/>
    </source>
</evidence>
<proteinExistence type="predicted"/>
<gene>
    <name evidence="1" type="ORF">LX92_04332</name>
</gene>
<dbReference type="EMBL" id="QGGQ01000017">
    <property type="protein sequence ID" value="PWK18458.1"/>
    <property type="molecule type" value="Genomic_DNA"/>
</dbReference>
<protein>
    <submittedName>
        <fullName evidence="1">Plasmid stabilization system protein ParE</fullName>
    </submittedName>
</protein>
<evidence type="ECO:0000313" key="2">
    <source>
        <dbReference type="Proteomes" id="UP000245667"/>
    </source>
</evidence>
<comment type="caution">
    <text evidence="1">The sequence shown here is derived from an EMBL/GenBank/DDBJ whole genome shotgun (WGS) entry which is preliminary data.</text>
</comment>
<dbReference type="InterPro" id="IPR035093">
    <property type="entry name" value="RelE/ParE_toxin_dom_sf"/>
</dbReference>